<keyword evidence="4" id="KW-0408">Iron</keyword>
<dbReference type="Gene3D" id="3.90.380.10">
    <property type="entry name" value="Naphthalene 1,2-dioxygenase Alpha Subunit, Chain A, domain 1"/>
    <property type="match status" value="1"/>
</dbReference>
<dbReference type="GO" id="GO:0046872">
    <property type="term" value="F:metal ion binding"/>
    <property type="evidence" value="ECO:0007669"/>
    <property type="project" value="UniProtKB-KW"/>
</dbReference>
<evidence type="ECO:0000313" key="8">
    <source>
        <dbReference type="Proteomes" id="UP000270342"/>
    </source>
</evidence>
<dbReference type="OrthoDB" id="9790995at2"/>
<dbReference type="RefSeq" id="WP_121091373.1">
    <property type="nucleotide sequence ID" value="NZ_RBZU01000021.1"/>
</dbReference>
<dbReference type="PANTHER" id="PTHR21266:SF60">
    <property type="entry name" value="3-KETOSTEROID-9-ALPHA-MONOOXYGENASE, OXYGENASE COMPONENT"/>
    <property type="match status" value="1"/>
</dbReference>
<keyword evidence="3" id="KW-0560">Oxidoreductase</keyword>
<evidence type="ECO:0000313" key="7">
    <source>
        <dbReference type="EMBL" id="RKP44217.1"/>
    </source>
</evidence>
<dbReference type="PROSITE" id="PS51296">
    <property type="entry name" value="RIESKE"/>
    <property type="match status" value="1"/>
</dbReference>
<dbReference type="CDD" id="cd08878">
    <property type="entry name" value="RHO_alpha_C_DMO-like"/>
    <property type="match status" value="1"/>
</dbReference>
<evidence type="ECO:0000256" key="1">
    <source>
        <dbReference type="ARBA" id="ARBA00022714"/>
    </source>
</evidence>
<dbReference type="InterPro" id="IPR036922">
    <property type="entry name" value="Rieske_2Fe-2S_sf"/>
</dbReference>
<evidence type="ECO:0000259" key="6">
    <source>
        <dbReference type="PROSITE" id="PS51296"/>
    </source>
</evidence>
<dbReference type="Gene3D" id="2.102.10.10">
    <property type="entry name" value="Rieske [2Fe-2S] iron-sulphur domain"/>
    <property type="match status" value="1"/>
</dbReference>
<keyword evidence="7" id="KW-0223">Dioxygenase</keyword>
<keyword evidence="5" id="KW-0411">Iron-sulfur</keyword>
<keyword evidence="1" id="KW-0001">2Fe-2S</keyword>
<dbReference type="Pfam" id="PF19112">
    <property type="entry name" value="VanA_C"/>
    <property type="match status" value="1"/>
</dbReference>
<organism evidence="7 8">
    <name type="scientific">Pararobbsia silviterrae</name>
    <dbReference type="NCBI Taxonomy" id="1792498"/>
    <lineage>
        <taxon>Bacteria</taxon>
        <taxon>Pseudomonadati</taxon>
        <taxon>Pseudomonadota</taxon>
        <taxon>Betaproteobacteria</taxon>
        <taxon>Burkholderiales</taxon>
        <taxon>Burkholderiaceae</taxon>
        <taxon>Pararobbsia</taxon>
    </lineage>
</organism>
<evidence type="ECO:0000256" key="2">
    <source>
        <dbReference type="ARBA" id="ARBA00022723"/>
    </source>
</evidence>
<dbReference type="InterPro" id="IPR050584">
    <property type="entry name" value="Cholesterol_7-desaturase"/>
</dbReference>
<dbReference type="SUPFAM" id="SSF55961">
    <property type="entry name" value="Bet v1-like"/>
    <property type="match status" value="1"/>
</dbReference>
<keyword evidence="8" id="KW-1185">Reference proteome</keyword>
<sequence length="376" mass="41302">MYLKNTWYVACTPDEIEGKPLGRRICGEPIVFFRGPDGQVAAVEDFCPHRGAPLSLGFMRDGHLVCGYHGLTMGVDGKCVSMPGQRVGGIPAIRRFPVVERHGFVWVWTGDAELADPATIHHLEWAENPQWAYGGGLYHIACDYRLMIDNLMDLTHETYVHASSIGQPEIEEAAPATRVEGDEVVTSRFMENIEAPPFWKAALRGNGLADDVPCDRWQICRFTPPSHVLIEVGVAHAGHGGYEADAQHKAGSIVVDFITPETETSIWYFWGMARNFKPDDAALTDTIRTGQGKIFSEDLEMLEAQQRNLLAQPERRLLKLNIDAGGVQSRKVIERLLEQEARQRADLVASRAAAPAAAGAAAAGNASRPAIEIRPA</sequence>
<dbReference type="EMBL" id="RBZU01000021">
    <property type="protein sequence ID" value="RKP44217.1"/>
    <property type="molecule type" value="Genomic_DNA"/>
</dbReference>
<dbReference type="GO" id="GO:0051213">
    <property type="term" value="F:dioxygenase activity"/>
    <property type="evidence" value="ECO:0007669"/>
    <property type="project" value="UniProtKB-KW"/>
</dbReference>
<dbReference type="GO" id="GO:0051537">
    <property type="term" value="F:2 iron, 2 sulfur cluster binding"/>
    <property type="evidence" value="ECO:0007669"/>
    <property type="project" value="UniProtKB-KW"/>
</dbReference>
<evidence type="ECO:0000256" key="3">
    <source>
        <dbReference type="ARBA" id="ARBA00023002"/>
    </source>
</evidence>
<accession>A0A494X0I1</accession>
<dbReference type="PANTHER" id="PTHR21266">
    <property type="entry name" value="IRON-SULFUR DOMAIN CONTAINING PROTEIN"/>
    <property type="match status" value="1"/>
</dbReference>
<proteinExistence type="predicted"/>
<dbReference type="Proteomes" id="UP000270342">
    <property type="component" value="Unassembled WGS sequence"/>
</dbReference>
<name>A0A494X0I1_9BURK</name>
<dbReference type="Pfam" id="PF00355">
    <property type="entry name" value="Rieske"/>
    <property type="match status" value="1"/>
</dbReference>
<protein>
    <submittedName>
        <fullName evidence="7">Aromatic ring-hydroxylating dioxygenase subunit alpha</fullName>
    </submittedName>
</protein>
<dbReference type="InterPro" id="IPR017941">
    <property type="entry name" value="Rieske_2Fe-2S"/>
</dbReference>
<feature type="domain" description="Rieske" evidence="6">
    <location>
        <begin position="7"/>
        <end position="107"/>
    </location>
</feature>
<keyword evidence="2" id="KW-0479">Metal-binding</keyword>
<comment type="caution">
    <text evidence="7">The sequence shown here is derived from an EMBL/GenBank/DDBJ whole genome shotgun (WGS) entry which is preliminary data.</text>
</comment>
<evidence type="ECO:0000256" key="4">
    <source>
        <dbReference type="ARBA" id="ARBA00023004"/>
    </source>
</evidence>
<dbReference type="AlphaFoldDB" id="A0A494X0I1"/>
<reference evidence="7 8" key="1">
    <citation type="submission" date="2018-10" db="EMBL/GenBank/DDBJ databases">
        <title>Robbsia sp. DHC34, isolated from soil.</title>
        <authorList>
            <person name="Gao Z.-H."/>
            <person name="Qiu L.-H."/>
        </authorList>
    </citation>
    <scope>NUCLEOTIDE SEQUENCE [LARGE SCALE GENOMIC DNA]</scope>
    <source>
        <strain evidence="7 8">DHC34</strain>
    </source>
</reference>
<dbReference type="SUPFAM" id="SSF50022">
    <property type="entry name" value="ISP domain"/>
    <property type="match status" value="1"/>
</dbReference>
<dbReference type="InterPro" id="IPR044043">
    <property type="entry name" value="VanA_C_cat"/>
</dbReference>
<evidence type="ECO:0000256" key="5">
    <source>
        <dbReference type="ARBA" id="ARBA00023014"/>
    </source>
</evidence>
<gene>
    <name evidence="7" type="ORF">D7S86_27775</name>
</gene>